<evidence type="ECO:0000313" key="1">
    <source>
        <dbReference type="EMBL" id="TYP92045.1"/>
    </source>
</evidence>
<gene>
    <name evidence="1" type="ORF">LX73_2291</name>
</gene>
<dbReference type="Proteomes" id="UP000324595">
    <property type="component" value="Unassembled WGS sequence"/>
</dbReference>
<keyword evidence="2" id="KW-1185">Reference proteome</keyword>
<name>A0A5D3YFP9_9BACT</name>
<evidence type="ECO:0000313" key="2">
    <source>
        <dbReference type="Proteomes" id="UP000324595"/>
    </source>
</evidence>
<proteinExistence type="predicted"/>
<dbReference type="EMBL" id="VNHY01000004">
    <property type="protein sequence ID" value="TYP92045.1"/>
    <property type="molecule type" value="Genomic_DNA"/>
</dbReference>
<dbReference type="AlphaFoldDB" id="A0A5D3YFP9"/>
<accession>A0A5D3YFP9</accession>
<reference evidence="1 2" key="1">
    <citation type="submission" date="2019-07" db="EMBL/GenBank/DDBJ databases">
        <title>Genomic Encyclopedia of Archaeal and Bacterial Type Strains, Phase II (KMG-II): from individual species to whole genera.</title>
        <authorList>
            <person name="Goeker M."/>
        </authorList>
    </citation>
    <scope>NUCLEOTIDE SEQUENCE [LARGE SCALE GENOMIC DNA]</scope>
    <source>
        <strain evidence="1 2">DSM 21935</strain>
    </source>
</reference>
<organism evidence="1 2">
    <name type="scientific">Fodinibius salinus</name>
    <dbReference type="NCBI Taxonomy" id="860790"/>
    <lineage>
        <taxon>Bacteria</taxon>
        <taxon>Pseudomonadati</taxon>
        <taxon>Balneolota</taxon>
        <taxon>Balneolia</taxon>
        <taxon>Balneolales</taxon>
        <taxon>Balneolaceae</taxon>
        <taxon>Fodinibius</taxon>
    </lineage>
</organism>
<protein>
    <submittedName>
        <fullName evidence="1">Uncharacterized protein</fullName>
    </submittedName>
</protein>
<sequence length="81" mass="8779">MNLVNGNGNGNSQRNNIQVSADELTVVECECGGSVFQQAHQIHKLSAAHPKNPTGEPQFMNLPVHICLNCGHVKTNQDLTE</sequence>
<comment type="caution">
    <text evidence="1">The sequence shown here is derived from an EMBL/GenBank/DDBJ whole genome shotgun (WGS) entry which is preliminary data.</text>
</comment>